<dbReference type="STRING" id="1847728.BTM29_01965"/>
<dbReference type="InterPro" id="IPR004796">
    <property type="entry name" value="PTS_IIC_cello"/>
</dbReference>
<dbReference type="RefSeq" id="WP_076613897.1">
    <property type="nucleotide sequence ID" value="NZ_CP019323.1"/>
</dbReference>
<evidence type="ECO:0000313" key="11">
    <source>
        <dbReference type="EMBL" id="APX71393.1"/>
    </source>
</evidence>
<comment type="function">
    <text evidence="8">The phosphoenolpyruvate-dependent sugar phosphotransferase system (PTS), a major carbohydrate active -transport system, catalyzes the phosphorylation of incoming sugar substrates concomitant with their translocation across the cell membrane.</text>
</comment>
<accession>A0A1P8Q0J2</accession>
<feature type="domain" description="PTS EIIC type-3" evidence="10">
    <location>
        <begin position="13"/>
        <end position="428"/>
    </location>
</feature>
<dbReference type="InterPro" id="IPR003352">
    <property type="entry name" value="PTS_EIIC"/>
</dbReference>
<evidence type="ECO:0000313" key="12">
    <source>
        <dbReference type="Proteomes" id="UP000187499"/>
    </source>
</evidence>
<evidence type="ECO:0000256" key="3">
    <source>
        <dbReference type="ARBA" id="ARBA00022475"/>
    </source>
</evidence>
<evidence type="ECO:0000256" key="7">
    <source>
        <dbReference type="ARBA" id="ARBA00023136"/>
    </source>
</evidence>
<keyword evidence="12" id="KW-1185">Reference proteome</keyword>
<evidence type="ECO:0000259" key="10">
    <source>
        <dbReference type="PROSITE" id="PS51105"/>
    </source>
</evidence>
<feature type="transmembrane region" description="Helical" evidence="9">
    <location>
        <begin position="227"/>
        <end position="250"/>
    </location>
</feature>
<dbReference type="GO" id="GO:0009401">
    <property type="term" value="P:phosphoenolpyruvate-dependent sugar phosphotransferase system"/>
    <property type="evidence" value="ECO:0007669"/>
    <property type="project" value="InterPro"/>
</dbReference>
<keyword evidence="3 8" id="KW-1003">Cell membrane</keyword>
<dbReference type="GO" id="GO:1901264">
    <property type="term" value="P:carbohydrate derivative transport"/>
    <property type="evidence" value="ECO:0007669"/>
    <property type="project" value="TreeGrafter"/>
</dbReference>
<reference evidence="12" key="1">
    <citation type="submission" date="2016-12" db="EMBL/GenBank/DDBJ databases">
        <authorList>
            <person name="Jung M.Y."/>
            <person name="Lee S.H."/>
        </authorList>
    </citation>
    <scope>NUCLEOTIDE SEQUENCE [LARGE SCALE GENOMIC DNA]</scope>
    <source>
        <strain evidence="12">WiKim39</strain>
    </source>
</reference>
<keyword evidence="4 8" id="KW-0762">Sugar transport</keyword>
<dbReference type="NCBIfam" id="TIGR00410">
    <property type="entry name" value="lacE"/>
    <property type="match status" value="1"/>
</dbReference>
<keyword evidence="5 9" id="KW-0812">Transmembrane</keyword>
<name>A0A1P8Q0J2_9LACO</name>
<gene>
    <name evidence="11" type="ORF">BTM29_01965</name>
</gene>
<evidence type="ECO:0000256" key="2">
    <source>
        <dbReference type="ARBA" id="ARBA00022448"/>
    </source>
</evidence>
<feature type="transmembrane region" description="Helical" evidence="9">
    <location>
        <begin position="407"/>
        <end position="428"/>
    </location>
</feature>
<feature type="transmembrane region" description="Helical" evidence="9">
    <location>
        <begin position="82"/>
        <end position="100"/>
    </location>
</feature>
<feature type="transmembrane region" description="Helical" evidence="9">
    <location>
        <begin position="37"/>
        <end position="62"/>
    </location>
</feature>
<dbReference type="GO" id="GO:0008982">
    <property type="term" value="F:protein-N(PI)-phosphohistidine-sugar phosphotransferase activity"/>
    <property type="evidence" value="ECO:0007669"/>
    <property type="project" value="UniProtKB-UniRule"/>
</dbReference>
<keyword evidence="6 9" id="KW-1133">Transmembrane helix</keyword>
<proteinExistence type="predicted"/>
<evidence type="ECO:0000256" key="5">
    <source>
        <dbReference type="ARBA" id="ARBA00022692"/>
    </source>
</evidence>
<dbReference type="GO" id="GO:0005886">
    <property type="term" value="C:plasma membrane"/>
    <property type="evidence" value="ECO:0007669"/>
    <property type="project" value="UniProtKB-SubCell"/>
</dbReference>
<evidence type="ECO:0000256" key="6">
    <source>
        <dbReference type="ARBA" id="ARBA00022989"/>
    </source>
</evidence>
<organism evidence="11 12">
    <name type="scientific">Companilactobacillus allii</name>
    <dbReference type="NCBI Taxonomy" id="1847728"/>
    <lineage>
        <taxon>Bacteria</taxon>
        <taxon>Bacillati</taxon>
        <taxon>Bacillota</taxon>
        <taxon>Bacilli</taxon>
        <taxon>Lactobacillales</taxon>
        <taxon>Lactobacillaceae</taxon>
        <taxon>Companilactobacillus</taxon>
    </lineage>
</organism>
<dbReference type="PIRSF" id="PIRSF006351">
    <property type="entry name" value="PTS_EIIC-Cellobiose"/>
    <property type="match status" value="1"/>
</dbReference>
<keyword evidence="7 8" id="KW-0472">Membrane</keyword>
<sequence>MSKEKNSGISEFVEKKLMPVAVKIGGFKPLIAIRDGIALSMPLIIVGSVFLILGSLPITAWTNWIAATSSHGVSVADVFNKITNGSFGLLGVIGAFGIASSYAEQYKTDGKSAGVIAVSSFFVLTPSIMSGDKVPLEGMPYGYLGSKGLFIALIIGLITGYVFQWFINHDIQIKMPETVPPAVSKSFSALIPGAVIIMFFGLIYAVLEWTGIGNAHELLLNILSKPLGLLGDTLGGTVVAIMLNSLFWFVGIHGGNIINPIIQPIWLMNTDANRLLFKAGNLDLAHGGHIITQPFIDNFVYMGGGGATIGLVLCIGILVITHQASKQATILAPLTITPGLFNINEPTMFGLPVVLNTTLVIAFVLAPIVNAITTYFAMKTGIVPLPIGAVVPWTMPPVISGFLATNSWTGSVLQLVNVVLDVIIYFPFMYTLNKQQKLEEAGEI</sequence>
<dbReference type="EMBL" id="CP019323">
    <property type="protein sequence ID" value="APX71393.1"/>
    <property type="molecule type" value="Genomic_DNA"/>
</dbReference>
<dbReference type="InterPro" id="IPR051088">
    <property type="entry name" value="PTS_Sugar-EIIC/EIIB"/>
</dbReference>
<comment type="subcellular location">
    <subcellularLocation>
        <location evidence="1">Cell membrane</location>
        <topology evidence="1">Multi-pass membrane protein</topology>
    </subcellularLocation>
</comment>
<keyword evidence="2 8" id="KW-0813">Transport</keyword>
<dbReference type="PROSITE" id="PS51105">
    <property type="entry name" value="PTS_EIIC_TYPE_3"/>
    <property type="match status" value="1"/>
</dbReference>
<dbReference type="OrthoDB" id="1550290at2"/>
<protein>
    <recommendedName>
        <fullName evidence="8">Permease IIC component</fullName>
    </recommendedName>
</protein>
<dbReference type="PANTHER" id="PTHR33989:SF4">
    <property type="entry name" value="PTS SYSTEM N,N'-DIACETYLCHITOBIOSE-SPECIFIC EIIC COMPONENT"/>
    <property type="match status" value="1"/>
</dbReference>
<feature type="transmembrane region" description="Helical" evidence="9">
    <location>
        <begin position="149"/>
        <end position="167"/>
    </location>
</feature>
<dbReference type="InterPro" id="IPR004501">
    <property type="entry name" value="PTS_EIIC_3"/>
</dbReference>
<feature type="transmembrane region" description="Helical" evidence="9">
    <location>
        <begin position="187"/>
        <end position="207"/>
    </location>
</feature>
<dbReference type="KEGG" id="lalw:BTM29_01965"/>
<feature type="transmembrane region" description="Helical" evidence="9">
    <location>
        <begin position="376"/>
        <end position="395"/>
    </location>
</feature>
<evidence type="ECO:0000256" key="1">
    <source>
        <dbReference type="ARBA" id="ARBA00004651"/>
    </source>
</evidence>
<dbReference type="Proteomes" id="UP000187499">
    <property type="component" value="Chromosome"/>
</dbReference>
<evidence type="ECO:0000256" key="4">
    <source>
        <dbReference type="ARBA" id="ARBA00022597"/>
    </source>
</evidence>
<feature type="transmembrane region" description="Helical" evidence="9">
    <location>
        <begin position="112"/>
        <end position="129"/>
    </location>
</feature>
<dbReference type="Pfam" id="PF02378">
    <property type="entry name" value="PTS_EIIC"/>
    <property type="match status" value="1"/>
</dbReference>
<evidence type="ECO:0000256" key="9">
    <source>
        <dbReference type="SAM" id="Phobius"/>
    </source>
</evidence>
<dbReference type="AlphaFoldDB" id="A0A1P8Q0J2"/>
<dbReference type="PANTHER" id="PTHR33989">
    <property type="match status" value="1"/>
</dbReference>
<feature type="transmembrane region" description="Helical" evidence="9">
    <location>
        <begin position="299"/>
        <end position="320"/>
    </location>
</feature>
<evidence type="ECO:0000256" key="8">
    <source>
        <dbReference type="PIRNR" id="PIRNR006351"/>
    </source>
</evidence>
<feature type="transmembrane region" description="Helical" evidence="9">
    <location>
        <begin position="349"/>
        <end position="369"/>
    </location>
</feature>